<dbReference type="RefSeq" id="WP_051297149.1">
    <property type="nucleotide sequence ID" value="NZ_CP038613.1"/>
</dbReference>
<name>D2U1N5_9GAMM</name>
<evidence type="ECO:0000256" key="1">
    <source>
        <dbReference type="ARBA" id="ARBA00023125"/>
    </source>
</evidence>
<gene>
    <name evidence="3" type="ORF">ARN_24690</name>
    <name evidence="4" type="ORF">ArsFIN_04690</name>
    <name evidence="5" type="ORF">QE210_01085</name>
    <name evidence="6" type="ORF">QE258_01830</name>
</gene>
<dbReference type="InterPro" id="IPR001387">
    <property type="entry name" value="Cro/C1-type_HTH"/>
</dbReference>
<reference evidence="4 7" key="2">
    <citation type="submission" date="2019-03" db="EMBL/GenBank/DDBJ databases">
        <title>Long-read sequencing reveals hyperdense prophage content in a complex bacterial symbiont genome.</title>
        <authorList>
            <person name="Frost C.L."/>
            <person name="Siozios S."/>
            <person name="Nadal-Jimenez P."/>
            <person name="Brockhurst M.A."/>
            <person name="King K.C."/>
            <person name="Darby A.C."/>
            <person name="Hurst G.D.D."/>
        </authorList>
    </citation>
    <scope>NUCLEOTIDE SEQUENCE [LARGE SCALE GENOMIC DNA]</scope>
    <source>
        <strain evidence="4 7">FIN</strain>
    </source>
</reference>
<reference evidence="3" key="1">
    <citation type="journal article" date="2010" name="Insect Mol. Biol.">
        <title>The draft genome sequence of Arsenophonus nasoniae, son-killer bacterium of Nasonia vitripennis, reveals genes associated with virulence and symbiosis.</title>
        <authorList>
            <person name="Wilkes T."/>
            <person name="Darby A.C."/>
            <person name="Choi J."/>
            <person name="Colborne J.K."/>
            <person name="Werren J.H."/>
            <person name="Hurst G.D.D."/>
        </authorList>
    </citation>
    <scope>NUCLEOTIDE SEQUENCE</scope>
</reference>
<evidence type="ECO:0000313" key="7">
    <source>
        <dbReference type="Proteomes" id="UP000295134"/>
    </source>
</evidence>
<dbReference type="Gene3D" id="1.10.260.40">
    <property type="entry name" value="lambda repressor-like DNA-binding domains"/>
    <property type="match status" value="1"/>
</dbReference>
<dbReference type="InterPro" id="IPR050807">
    <property type="entry name" value="TransReg_Diox_bact_type"/>
</dbReference>
<dbReference type="KEGG" id="ans:ArsFIN_04690"/>
<reference evidence="5" key="3">
    <citation type="submission" date="2023-04" db="EMBL/GenBank/DDBJ databases">
        <title>Genome dynamics across the evolutionary transition to endosymbiosis.</title>
        <authorList>
            <person name="Siozios S."/>
            <person name="Nadal-Jimenez P."/>
            <person name="Azagi T."/>
            <person name="Sprong H."/>
            <person name="Frost C.L."/>
            <person name="Parratt S.R."/>
            <person name="Taylor G."/>
            <person name="Brettell L."/>
            <person name="Lew K.C."/>
            <person name="Croft L."/>
            <person name="King K.C."/>
            <person name="Brockhurst M.A."/>
            <person name="Hypsa V."/>
            <person name="Novakova E."/>
            <person name="Darby A.C."/>
            <person name="Hurst G.D.D."/>
        </authorList>
    </citation>
    <scope>NUCLEOTIDE SEQUENCE</scope>
    <source>
        <strain evidence="6">ANv_CAN</strain>
        <strain evidence="5">APv</strain>
    </source>
</reference>
<dbReference type="PANTHER" id="PTHR46797:SF1">
    <property type="entry name" value="METHYLPHOSPHONATE SYNTHASE"/>
    <property type="match status" value="1"/>
</dbReference>
<dbReference type="Proteomes" id="UP001177592">
    <property type="component" value="Chromosome"/>
</dbReference>
<dbReference type="CDD" id="cd00093">
    <property type="entry name" value="HTH_XRE"/>
    <property type="match status" value="1"/>
</dbReference>
<proteinExistence type="predicted"/>
<evidence type="ECO:0000313" key="3">
    <source>
        <dbReference type="EMBL" id="CBA74713.1"/>
    </source>
</evidence>
<dbReference type="EMBL" id="CP123504">
    <property type="protein sequence ID" value="WGM01753.1"/>
    <property type="molecule type" value="Genomic_DNA"/>
</dbReference>
<dbReference type="EMBL" id="CP038613">
    <property type="protein sequence ID" value="QBY41937.1"/>
    <property type="molecule type" value="Genomic_DNA"/>
</dbReference>
<dbReference type="GO" id="GO:0005829">
    <property type="term" value="C:cytosol"/>
    <property type="evidence" value="ECO:0007669"/>
    <property type="project" value="TreeGrafter"/>
</dbReference>
<dbReference type="SUPFAM" id="SSF47413">
    <property type="entry name" value="lambda repressor-like DNA-binding domains"/>
    <property type="match status" value="1"/>
</dbReference>
<dbReference type="GO" id="GO:0003677">
    <property type="term" value="F:DNA binding"/>
    <property type="evidence" value="ECO:0007669"/>
    <property type="project" value="UniProtKB-KW"/>
</dbReference>
<keyword evidence="1" id="KW-0238">DNA-binding</keyword>
<evidence type="ECO:0000259" key="2">
    <source>
        <dbReference type="PROSITE" id="PS50943"/>
    </source>
</evidence>
<protein>
    <submittedName>
        <fullName evidence="5">Helix-turn-helix domain-containing protein</fullName>
    </submittedName>
    <submittedName>
        <fullName evidence="4">Helix-turn-helix protein</fullName>
    </submittedName>
    <submittedName>
        <fullName evidence="3">Phage transcriptional regulator</fullName>
    </submittedName>
</protein>
<dbReference type="PROSITE" id="PS50943">
    <property type="entry name" value="HTH_CROC1"/>
    <property type="match status" value="1"/>
</dbReference>
<dbReference type="InterPro" id="IPR010982">
    <property type="entry name" value="Lambda_DNA-bd_dom_sf"/>
</dbReference>
<dbReference type="PANTHER" id="PTHR46797">
    <property type="entry name" value="HTH-TYPE TRANSCRIPTIONAL REGULATOR"/>
    <property type="match status" value="1"/>
</dbReference>
<feature type="domain" description="HTH cro/C1-type" evidence="2">
    <location>
        <begin position="7"/>
        <end position="61"/>
    </location>
</feature>
<keyword evidence="8" id="KW-1185">Reference proteome</keyword>
<dbReference type="GeneID" id="96875759"/>
<dbReference type="EMBL" id="FN545243">
    <property type="protein sequence ID" value="CBA74713.1"/>
    <property type="molecule type" value="Genomic_DNA"/>
</dbReference>
<sequence>MNVGTRIRELRKKKGMTILQLATAINSDVGNISRLERNKQGYSENTLLKIASALGVQVADLFLDSSETNNASRNNKQKYSNLKSDQIELLELYDSLPEEEAKRFIKEMRDRKTHYELIFNEMLKKRGIRAP</sequence>
<accession>D2U1N5</accession>
<dbReference type="SMART" id="SM00530">
    <property type="entry name" value="HTH_XRE"/>
    <property type="match status" value="1"/>
</dbReference>
<evidence type="ECO:0000313" key="4">
    <source>
        <dbReference type="EMBL" id="QBY41937.1"/>
    </source>
</evidence>
<dbReference type="GO" id="GO:0003700">
    <property type="term" value="F:DNA-binding transcription factor activity"/>
    <property type="evidence" value="ECO:0007669"/>
    <property type="project" value="TreeGrafter"/>
</dbReference>
<dbReference type="EMBL" id="CP123523">
    <property type="protein sequence ID" value="WGM06142.1"/>
    <property type="molecule type" value="Genomic_DNA"/>
</dbReference>
<dbReference type="Pfam" id="PF01381">
    <property type="entry name" value="HTH_3"/>
    <property type="match status" value="1"/>
</dbReference>
<dbReference type="Proteomes" id="UP000295134">
    <property type="component" value="Chromosome"/>
</dbReference>
<organism evidence="3">
    <name type="scientific">Arsenophonus nasoniae</name>
    <name type="common">son-killer infecting Nasonia vitripennis</name>
    <dbReference type="NCBI Taxonomy" id="638"/>
    <lineage>
        <taxon>Bacteria</taxon>
        <taxon>Pseudomonadati</taxon>
        <taxon>Pseudomonadota</taxon>
        <taxon>Gammaproteobacteria</taxon>
        <taxon>Enterobacterales</taxon>
        <taxon>Morganellaceae</taxon>
        <taxon>Arsenophonus</taxon>
    </lineage>
</organism>
<evidence type="ECO:0000313" key="8">
    <source>
        <dbReference type="Proteomes" id="UP001177592"/>
    </source>
</evidence>
<evidence type="ECO:0000313" key="5">
    <source>
        <dbReference type="EMBL" id="WGM01753.1"/>
    </source>
</evidence>
<dbReference type="Proteomes" id="UP001177595">
    <property type="component" value="Chromosome"/>
</dbReference>
<evidence type="ECO:0000313" key="6">
    <source>
        <dbReference type="EMBL" id="WGM06142.1"/>
    </source>
</evidence>
<dbReference type="AlphaFoldDB" id="D2U1N5"/>